<accession>A0A1Q5PJ69</accession>
<proteinExistence type="predicted"/>
<dbReference type="CDD" id="cd00347">
    <property type="entry name" value="Flavin_utilizing_monoxygenases"/>
    <property type="match status" value="1"/>
</dbReference>
<dbReference type="Proteomes" id="UP000186465">
    <property type="component" value="Unassembled WGS sequence"/>
</dbReference>
<gene>
    <name evidence="1" type="ORF">BM477_07845</name>
</gene>
<evidence type="ECO:0000313" key="1">
    <source>
        <dbReference type="EMBL" id="OKL45909.1"/>
    </source>
</evidence>
<dbReference type="EMBL" id="MPDM01000011">
    <property type="protein sequence ID" value="OKL45909.1"/>
    <property type="molecule type" value="Genomic_DNA"/>
</dbReference>
<reference evidence="2" key="1">
    <citation type="submission" date="2016-11" db="EMBL/GenBank/DDBJ databases">
        <title>Actinomyces gypaetusis sp. nov. isolated from Gypaetus barbatus in Qinghai Tibet Plateau China.</title>
        <authorList>
            <person name="Meng X."/>
        </authorList>
    </citation>
    <scope>NUCLEOTIDE SEQUENCE [LARGE SCALE GENOMIC DNA]</scope>
    <source>
        <strain evidence="2">DSM 15383</strain>
    </source>
</reference>
<name>A0A1Q5PJ69_9ACTO</name>
<dbReference type="AlphaFoldDB" id="A0A1Q5PJ69"/>
<evidence type="ECO:0000313" key="2">
    <source>
        <dbReference type="Proteomes" id="UP000186465"/>
    </source>
</evidence>
<sequence>MCQVEPDICEQKTNQLLPAPAYSGLVGHRLLEDGVYWKQGDGAAWKSLPTNQLAKLIEDADIDRVPFGPYFVTLGPDGNLDIDLAEGTSVNVRAMGKPEGMREQIARVVHAVAEAGILCTYGAIAEMVGNAFTPSVATSIKRNKRITPKEAAHVMSHKFFDGKYWRVPMDDPEWTSIAEPDAPQRSELLINCGLASQQGDVAIVEDYLVIWQGAMLRRNLNV</sequence>
<dbReference type="RefSeq" id="WP_075362146.1">
    <property type="nucleotide sequence ID" value="NZ_MPDM01000011.1"/>
</dbReference>
<comment type="caution">
    <text evidence="1">The sequence shown here is derived from an EMBL/GenBank/DDBJ whole genome shotgun (WGS) entry which is preliminary data.</text>
</comment>
<dbReference type="OrthoDB" id="3335835at2"/>
<organism evidence="1 2">
    <name type="scientific">Boudabousia marimammalium</name>
    <dbReference type="NCBI Taxonomy" id="156892"/>
    <lineage>
        <taxon>Bacteria</taxon>
        <taxon>Bacillati</taxon>
        <taxon>Actinomycetota</taxon>
        <taxon>Actinomycetes</taxon>
        <taxon>Actinomycetales</taxon>
        <taxon>Actinomycetaceae</taxon>
        <taxon>Boudabousia</taxon>
    </lineage>
</organism>
<protein>
    <submittedName>
        <fullName evidence="1">Uncharacterized protein</fullName>
    </submittedName>
</protein>
<keyword evidence="2" id="KW-1185">Reference proteome</keyword>